<reference evidence="1" key="2">
    <citation type="journal article" date="2015" name="Fish Shellfish Immunol.">
        <title>Early steps in the European eel (Anguilla anguilla)-Vibrio vulnificus interaction in the gills: Role of the RtxA13 toxin.</title>
        <authorList>
            <person name="Callol A."/>
            <person name="Pajuelo D."/>
            <person name="Ebbesson L."/>
            <person name="Teles M."/>
            <person name="MacKenzie S."/>
            <person name="Amaro C."/>
        </authorList>
    </citation>
    <scope>NUCLEOTIDE SEQUENCE</scope>
</reference>
<accession>A0A0E9T294</accession>
<name>A0A0E9T294_ANGAN</name>
<dbReference type="EMBL" id="GBXM01060915">
    <property type="protein sequence ID" value="JAH47662.1"/>
    <property type="molecule type" value="Transcribed_RNA"/>
</dbReference>
<dbReference type="AlphaFoldDB" id="A0A0E9T294"/>
<proteinExistence type="predicted"/>
<sequence>MLQLHNNNNFICIAPFITDCSSKCLTGINKNKRQKQGKAQQS</sequence>
<protein>
    <submittedName>
        <fullName evidence="1">Uncharacterized protein</fullName>
    </submittedName>
</protein>
<evidence type="ECO:0000313" key="1">
    <source>
        <dbReference type="EMBL" id="JAH47662.1"/>
    </source>
</evidence>
<organism evidence="1">
    <name type="scientific">Anguilla anguilla</name>
    <name type="common">European freshwater eel</name>
    <name type="synonym">Muraena anguilla</name>
    <dbReference type="NCBI Taxonomy" id="7936"/>
    <lineage>
        <taxon>Eukaryota</taxon>
        <taxon>Metazoa</taxon>
        <taxon>Chordata</taxon>
        <taxon>Craniata</taxon>
        <taxon>Vertebrata</taxon>
        <taxon>Euteleostomi</taxon>
        <taxon>Actinopterygii</taxon>
        <taxon>Neopterygii</taxon>
        <taxon>Teleostei</taxon>
        <taxon>Anguilliformes</taxon>
        <taxon>Anguillidae</taxon>
        <taxon>Anguilla</taxon>
    </lineage>
</organism>
<reference evidence="1" key="1">
    <citation type="submission" date="2014-11" db="EMBL/GenBank/DDBJ databases">
        <authorList>
            <person name="Amaro Gonzalez C."/>
        </authorList>
    </citation>
    <scope>NUCLEOTIDE SEQUENCE</scope>
</reference>